<dbReference type="Gramene" id="PHT61270">
    <property type="protein sequence ID" value="PHT61270"/>
    <property type="gene ID" value="T459_34881"/>
</dbReference>
<comment type="caution">
    <text evidence="2">The sequence shown here is derived from an EMBL/GenBank/DDBJ whole genome shotgun (WGS) entry which is preliminary data.</text>
</comment>
<feature type="domain" description="F-box" evidence="1">
    <location>
        <begin position="9"/>
        <end position="55"/>
    </location>
</feature>
<dbReference type="CDD" id="cd22157">
    <property type="entry name" value="F-box_AtFBW1-like"/>
    <property type="match status" value="1"/>
</dbReference>
<accession>A0A2G2XUX4</accession>
<dbReference type="EMBL" id="AYRZ02000190">
    <property type="protein sequence ID" value="PHT61270.1"/>
    <property type="molecule type" value="Genomic_DNA"/>
</dbReference>
<dbReference type="Proteomes" id="UP000222542">
    <property type="component" value="Unassembled WGS sequence"/>
</dbReference>
<dbReference type="InterPro" id="IPR001810">
    <property type="entry name" value="F-box_dom"/>
</dbReference>
<dbReference type="AlphaFoldDB" id="A0A2G2XUX4"/>
<keyword evidence="3" id="KW-1185">Reference proteome</keyword>
<dbReference type="SMART" id="SM00256">
    <property type="entry name" value="FBOX"/>
    <property type="match status" value="1"/>
</dbReference>
<protein>
    <recommendedName>
        <fullName evidence="1">F-box domain-containing protein</fullName>
    </recommendedName>
</protein>
<dbReference type="STRING" id="4072.A0A2G2XUX4"/>
<dbReference type="Pfam" id="PF00646">
    <property type="entry name" value="F-box"/>
    <property type="match status" value="1"/>
</dbReference>
<reference evidence="2 3" key="2">
    <citation type="journal article" date="2017" name="Genome Biol.">
        <title>New reference genome sequences of hot pepper reveal the massive evolution of plant disease-resistance genes by retroduplication.</title>
        <authorList>
            <person name="Kim S."/>
            <person name="Park J."/>
            <person name="Yeom S.I."/>
            <person name="Kim Y.M."/>
            <person name="Seo E."/>
            <person name="Kim K.T."/>
            <person name="Kim M.S."/>
            <person name="Lee J.M."/>
            <person name="Cheong K."/>
            <person name="Shin H.S."/>
            <person name="Kim S.B."/>
            <person name="Han K."/>
            <person name="Lee J."/>
            <person name="Park M."/>
            <person name="Lee H.A."/>
            <person name="Lee H.Y."/>
            <person name="Lee Y."/>
            <person name="Oh S."/>
            <person name="Lee J.H."/>
            <person name="Choi E."/>
            <person name="Choi E."/>
            <person name="Lee S.E."/>
            <person name="Jeon J."/>
            <person name="Kim H."/>
            <person name="Choi G."/>
            <person name="Song H."/>
            <person name="Lee J."/>
            <person name="Lee S.C."/>
            <person name="Kwon J.K."/>
            <person name="Lee H.Y."/>
            <person name="Koo N."/>
            <person name="Hong Y."/>
            <person name="Kim R.W."/>
            <person name="Kang W.H."/>
            <person name="Huh J.H."/>
            <person name="Kang B.C."/>
            <person name="Yang T.J."/>
            <person name="Lee Y.H."/>
            <person name="Bennetzen J.L."/>
            <person name="Choi D."/>
        </authorList>
    </citation>
    <scope>NUCLEOTIDE SEQUENCE [LARGE SCALE GENOMIC DNA]</scope>
    <source>
        <strain evidence="3">cv. CM334</strain>
    </source>
</reference>
<evidence type="ECO:0000259" key="1">
    <source>
        <dbReference type="PROSITE" id="PS50181"/>
    </source>
</evidence>
<evidence type="ECO:0000313" key="3">
    <source>
        <dbReference type="Proteomes" id="UP000222542"/>
    </source>
</evidence>
<dbReference type="Gene3D" id="1.20.1280.50">
    <property type="match status" value="1"/>
</dbReference>
<dbReference type="PROSITE" id="PS50181">
    <property type="entry name" value="FBOX"/>
    <property type="match status" value="1"/>
</dbReference>
<dbReference type="PANTHER" id="PTHR31672">
    <property type="entry name" value="BNACNNG10540D PROTEIN"/>
    <property type="match status" value="1"/>
</dbReference>
<reference evidence="2 3" key="1">
    <citation type="journal article" date="2014" name="Nat. Genet.">
        <title>Genome sequence of the hot pepper provides insights into the evolution of pungency in Capsicum species.</title>
        <authorList>
            <person name="Kim S."/>
            <person name="Park M."/>
            <person name="Yeom S.I."/>
            <person name="Kim Y.M."/>
            <person name="Lee J.M."/>
            <person name="Lee H.A."/>
            <person name="Seo E."/>
            <person name="Choi J."/>
            <person name="Cheong K."/>
            <person name="Kim K.T."/>
            <person name="Jung K."/>
            <person name="Lee G.W."/>
            <person name="Oh S.K."/>
            <person name="Bae C."/>
            <person name="Kim S.B."/>
            <person name="Lee H.Y."/>
            <person name="Kim S.Y."/>
            <person name="Kim M.S."/>
            <person name="Kang B.C."/>
            <person name="Jo Y.D."/>
            <person name="Yang H.B."/>
            <person name="Jeong H.J."/>
            <person name="Kang W.H."/>
            <person name="Kwon J.K."/>
            <person name="Shin C."/>
            <person name="Lim J.Y."/>
            <person name="Park J.H."/>
            <person name="Huh J.H."/>
            <person name="Kim J.S."/>
            <person name="Kim B.D."/>
            <person name="Cohen O."/>
            <person name="Paran I."/>
            <person name="Suh M.C."/>
            <person name="Lee S.B."/>
            <person name="Kim Y.K."/>
            <person name="Shin Y."/>
            <person name="Noh S.J."/>
            <person name="Park J."/>
            <person name="Seo Y.S."/>
            <person name="Kwon S.Y."/>
            <person name="Kim H.A."/>
            <person name="Park J.M."/>
            <person name="Kim H.J."/>
            <person name="Choi S.B."/>
            <person name="Bosland P.W."/>
            <person name="Reeves G."/>
            <person name="Jo S.H."/>
            <person name="Lee B.W."/>
            <person name="Cho H.T."/>
            <person name="Choi H.S."/>
            <person name="Lee M.S."/>
            <person name="Yu Y."/>
            <person name="Do Choi Y."/>
            <person name="Park B.S."/>
            <person name="van Deynze A."/>
            <person name="Ashrafi H."/>
            <person name="Hill T."/>
            <person name="Kim W.T."/>
            <person name="Pai H.S."/>
            <person name="Ahn H.K."/>
            <person name="Yeam I."/>
            <person name="Giovannoni J.J."/>
            <person name="Rose J.K."/>
            <person name="Sorensen I."/>
            <person name="Lee S.J."/>
            <person name="Kim R.W."/>
            <person name="Choi I.Y."/>
            <person name="Choi B.S."/>
            <person name="Lim J.S."/>
            <person name="Lee Y.H."/>
            <person name="Choi D."/>
        </authorList>
    </citation>
    <scope>NUCLEOTIDE SEQUENCE [LARGE SCALE GENOMIC DNA]</scope>
    <source>
        <strain evidence="3">cv. CM334</strain>
    </source>
</reference>
<dbReference type="InterPro" id="IPR050796">
    <property type="entry name" value="SCF_F-box_component"/>
</dbReference>
<sequence>MAKKKLAFDGIAYNFPNDILFLILARVPVKSLLRFKSVCKAWNVMISDNEFRRTHRDQSKALGREKLLLHKYYAKFYNDKFEFRDLETSKLVTIAKQVFPPEKFRKAIVSCSCGGLLLLKNPGAYKVYVLWNPSTNEY</sequence>
<name>A0A2G2XUX4_CAPAN</name>
<evidence type="ECO:0000313" key="2">
    <source>
        <dbReference type="EMBL" id="PHT61270.1"/>
    </source>
</evidence>
<organism evidence="2 3">
    <name type="scientific">Capsicum annuum</name>
    <name type="common">Capsicum pepper</name>
    <dbReference type="NCBI Taxonomy" id="4072"/>
    <lineage>
        <taxon>Eukaryota</taxon>
        <taxon>Viridiplantae</taxon>
        <taxon>Streptophyta</taxon>
        <taxon>Embryophyta</taxon>
        <taxon>Tracheophyta</taxon>
        <taxon>Spermatophyta</taxon>
        <taxon>Magnoliopsida</taxon>
        <taxon>eudicotyledons</taxon>
        <taxon>Gunneridae</taxon>
        <taxon>Pentapetalae</taxon>
        <taxon>asterids</taxon>
        <taxon>lamiids</taxon>
        <taxon>Solanales</taxon>
        <taxon>Solanaceae</taxon>
        <taxon>Solanoideae</taxon>
        <taxon>Capsiceae</taxon>
        <taxon>Capsicum</taxon>
    </lineage>
</organism>
<dbReference type="SUPFAM" id="SSF81383">
    <property type="entry name" value="F-box domain"/>
    <property type="match status" value="1"/>
</dbReference>
<gene>
    <name evidence="2" type="ORF">T459_34881</name>
</gene>
<dbReference type="PANTHER" id="PTHR31672:SF13">
    <property type="entry name" value="F-BOX PROTEIN CPR30-LIKE"/>
    <property type="match status" value="1"/>
</dbReference>
<proteinExistence type="predicted"/>
<dbReference type="InterPro" id="IPR036047">
    <property type="entry name" value="F-box-like_dom_sf"/>
</dbReference>